<dbReference type="EMBL" id="OIVN01002223">
    <property type="protein sequence ID" value="SPD01696.1"/>
    <property type="molecule type" value="Genomic_DNA"/>
</dbReference>
<sequence length="1976" mass="223687">MDAGGTNDQHLNASDRQMGEVQIPIPGQNGGEGLSNEEGVNHQDQNDEGSSANQNRMKSQVKAKAAKNLDMLVHRSESPFTKRVDEYPFPAKFKVPQLETFDGLKDPLDYLDSFMTVMRLQGVSDEIMCRAFLMNLRGSARREGESLRSYVQRFNKEAVQINEPNEYVALTAFNAGLRKGDFLFQLCKDLARSMSELMYEAQKFINAEEAFEARDEFPSKKRKEPEDQRFESLKSRYKTIPHSSGLGNFAQTLREEQIEALIRQGKLRKFVCRDNQEARPETHPPRQEENKNCLEDRPRDAIGEIRTIVGGLASGGASRSSRKAYARQAHNILVTQRPRKNVKLDNQVVTFNENDARGIHQPHDDALVVTMIIAGFITRRVLINNRSSAYQQVKIDKERLRPIDMPLVGFTGDKVTTSVEFLVVDCPSAYNVIIGRPTLNKLRVVTSTYHLLVRFPTEHGIGELRGDQAAARECYFASLGSEAKHQTMEICEGQKLVEPTKELEKVVLDNEKLEITTSIGTQMDGRTKKALIEFLKSNMDVFAWTHEDMPGIDPSEDDQEKTSFITSKGLFCYRVMPFGLKNAGKFLGFMVSQRGIEANLEKIKAILEMALPKTMKEVQSLIGRVVALNRFVSRATDKCLPFFKTLRKAFTWTDKCQKSFEELKTYLTSPPLLSPSKRGESLSLYLAVSPTTVSSAFIREEDGVQLPVYYTSKAFQGVEERYPAMEKLALALVIAARKLRPYFQAHTIVVLTNHPLHKAMNKPDTARRLIQWAIELSEFDIEYRPRQAIKVQALADFIAEFTVAEEEPSQKKSSEKWEINIDGSSVKEAGGVGIVFKTPEGHLLKHAVQLQYPTTNNEAEYEALLTGLCIAKVLRATTLRVQSDSQLVMGQVNGEYEAKEDRMAKYLSLVKNIIDRFDEVVLVQIPQEQNTEADVLARLASSEEAINQQIEVQFSPSHTEEEMNPINVNNSWMMPITKYLEEGTLPIDVVARKLKLDKPEAEYVIREVHEGIYGNHSGARSLIHKLVRVGIDYFTKWVEAEPLATITEKNIRGFVWKEIICRFGILRAFISDNGQQFDNSPFREFFEELGILNHYSSSGHPQANGQVEVTNRSLLKMIKTRLEGAKGLWPKELPNILWAYRTTAITPTRETPFRLTFGIEAVIPVEIGLTSWRTNHHDEGSNDSVWVRNSKGRLETFETLFGSLFDTPTSSPTSSIMAEERVIPPEAPRMTMYQLLHPTQSSIPSCIMFPPNAPHVEIKQGLMAILPDFRGLENENPYVHVRAFEEVIGSFYAQNVIETAKLRFFPFSLKDKAKGWLYTLKPRSIGSWGEMTQEFYKKFFPPSQGPTSKEEDSLISPKETMRHLFMAWERFKDTYNFCPTHGYDTWRLKEPEDAMDYLDEIAENSNTWNGPSPLDSTDRNRSSTTTSGGSVFRLREEDNMNAKIKRILWRHAWICQEIDHTTSACKSLSQFLNVPEEQSENVLNPTGPRNNFDTSHTTSSSSRLPLEDVLYTFIQKQGEQNQRFDTMFTRIDEEMRETKSQLARLTEALSRQLKEGSFLPKLNLIPIIRLQRLSTQTNLRKSSLLPLLRSGKKIGKDAPKANEKSKETPAEKDESGIAKSNDIEKCPFPTPFPTSLEITQEFGLPIIQHKVPPKYKDPGCPTISCTIGEYLVERALLDLGASINLLPFTVYQQMGLGDLKPTSMTLQLADRSVRTPKGMVEDVLIKIENFYYPVDFIILDTEPTLHPDNGIPIILGRPFLATANALINCRNGRMKITFGSMTAELNIFNVNPQQLVDEECEYVNFIEATPQEEFNKNCFSNSFETLPVNSIVSNELKPAAKIFDSSLLDSLQILEEEQVVVAKKPPRSKKKSLHAYLDAPKLKLKQPPGDLPCASIESHATSTVEVHSKMSVDQEIEKEGEKIKTFERHKTKRKELQDTRFSKKLLNSSKGVALHVARMKSVRGSNYSFGGSRSGG</sequence>
<reference evidence="5" key="1">
    <citation type="submission" date="2018-02" db="EMBL/GenBank/DDBJ databases">
        <authorList>
            <person name="Cohen D.B."/>
            <person name="Kent A.D."/>
        </authorList>
    </citation>
    <scope>NUCLEOTIDE SEQUENCE</scope>
</reference>
<feature type="domain" description="Integrase catalytic" evidence="4">
    <location>
        <begin position="995"/>
        <end position="1160"/>
    </location>
</feature>
<dbReference type="Gene3D" id="3.30.70.270">
    <property type="match status" value="1"/>
</dbReference>
<evidence type="ECO:0000259" key="3">
    <source>
        <dbReference type="PROSITE" id="PS50879"/>
    </source>
</evidence>
<dbReference type="GO" id="GO:0004523">
    <property type="term" value="F:RNA-DNA hybrid ribonuclease activity"/>
    <property type="evidence" value="ECO:0007669"/>
    <property type="project" value="InterPro"/>
</dbReference>
<dbReference type="GO" id="GO:0015074">
    <property type="term" value="P:DNA integration"/>
    <property type="evidence" value="ECO:0007669"/>
    <property type="project" value="InterPro"/>
</dbReference>
<dbReference type="InterPro" id="IPR021109">
    <property type="entry name" value="Peptidase_aspartic_dom_sf"/>
</dbReference>
<feature type="compositionally biased region" description="Polar residues" evidence="2">
    <location>
        <begin position="48"/>
        <end position="58"/>
    </location>
</feature>
<dbReference type="InterPro" id="IPR002156">
    <property type="entry name" value="RNaseH_domain"/>
</dbReference>
<feature type="region of interest" description="Disordered" evidence="2">
    <location>
        <begin position="1404"/>
        <end position="1430"/>
    </location>
</feature>
<dbReference type="InterPro" id="IPR001584">
    <property type="entry name" value="Integrase_cat-core"/>
</dbReference>
<name>A0A2N9GGQ5_FAGSY</name>
<dbReference type="PANTHER" id="PTHR48475">
    <property type="entry name" value="RIBONUCLEASE H"/>
    <property type="match status" value="1"/>
</dbReference>
<protein>
    <submittedName>
        <fullName evidence="5">Uncharacterized protein</fullName>
    </submittedName>
</protein>
<dbReference type="InterPro" id="IPR043128">
    <property type="entry name" value="Rev_trsase/Diguanyl_cyclase"/>
</dbReference>
<dbReference type="SUPFAM" id="SSF56672">
    <property type="entry name" value="DNA/RNA polymerases"/>
    <property type="match status" value="1"/>
</dbReference>
<feature type="coiled-coil region" evidence="1">
    <location>
        <begin position="1528"/>
        <end position="1555"/>
    </location>
</feature>
<dbReference type="PROSITE" id="PS50994">
    <property type="entry name" value="INTEGRASE"/>
    <property type="match status" value="1"/>
</dbReference>
<dbReference type="InterPro" id="IPR005162">
    <property type="entry name" value="Retrotrans_gag_dom"/>
</dbReference>
<evidence type="ECO:0000256" key="1">
    <source>
        <dbReference type="SAM" id="Coils"/>
    </source>
</evidence>
<feature type="domain" description="RNase H type-1" evidence="3">
    <location>
        <begin position="813"/>
        <end position="942"/>
    </location>
</feature>
<dbReference type="InterPro" id="IPR041577">
    <property type="entry name" value="RT_RNaseH_2"/>
</dbReference>
<feature type="compositionally biased region" description="Polar residues" evidence="2">
    <location>
        <begin position="1480"/>
        <end position="1501"/>
    </location>
</feature>
<feature type="region of interest" description="Disordered" evidence="2">
    <location>
        <begin position="275"/>
        <end position="297"/>
    </location>
</feature>
<dbReference type="SUPFAM" id="SSF53098">
    <property type="entry name" value="Ribonuclease H-like"/>
    <property type="match status" value="2"/>
</dbReference>
<dbReference type="GO" id="GO:0003676">
    <property type="term" value="F:nucleic acid binding"/>
    <property type="evidence" value="ECO:0007669"/>
    <property type="project" value="InterPro"/>
</dbReference>
<dbReference type="Gene3D" id="3.10.10.10">
    <property type="entry name" value="HIV Type 1 Reverse Transcriptase, subunit A, domain 1"/>
    <property type="match status" value="1"/>
</dbReference>
<dbReference type="Pfam" id="PF13456">
    <property type="entry name" value="RVT_3"/>
    <property type="match status" value="1"/>
</dbReference>
<evidence type="ECO:0000259" key="4">
    <source>
        <dbReference type="PROSITE" id="PS50994"/>
    </source>
</evidence>
<feature type="region of interest" description="Disordered" evidence="2">
    <location>
        <begin position="1479"/>
        <end position="1501"/>
    </location>
</feature>
<organism evidence="5">
    <name type="scientific">Fagus sylvatica</name>
    <name type="common">Beechnut</name>
    <dbReference type="NCBI Taxonomy" id="28930"/>
    <lineage>
        <taxon>Eukaryota</taxon>
        <taxon>Viridiplantae</taxon>
        <taxon>Streptophyta</taxon>
        <taxon>Embryophyta</taxon>
        <taxon>Tracheophyta</taxon>
        <taxon>Spermatophyta</taxon>
        <taxon>Magnoliopsida</taxon>
        <taxon>eudicotyledons</taxon>
        <taxon>Gunneridae</taxon>
        <taxon>Pentapetalae</taxon>
        <taxon>rosids</taxon>
        <taxon>fabids</taxon>
        <taxon>Fagales</taxon>
        <taxon>Fagaceae</taxon>
        <taxon>Fagus</taxon>
    </lineage>
</organism>
<feature type="region of interest" description="Disordered" evidence="2">
    <location>
        <begin position="1"/>
        <end position="64"/>
    </location>
</feature>
<dbReference type="Pfam" id="PF17919">
    <property type="entry name" value="RT_RNaseH_2"/>
    <property type="match status" value="1"/>
</dbReference>
<feature type="compositionally biased region" description="Polar residues" evidence="2">
    <location>
        <begin position="1"/>
        <end position="15"/>
    </location>
</feature>
<gene>
    <name evidence="5" type="ORF">FSB_LOCUS29578</name>
</gene>
<accession>A0A2N9GGQ5</accession>
<evidence type="ECO:0000256" key="2">
    <source>
        <dbReference type="SAM" id="MobiDB-lite"/>
    </source>
</evidence>
<feature type="region of interest" description="Disordered" evidence="2">
    <location>
        <begin position="1595"/>
        <end position="1624"/>
    </location>
</feature>
<dbReference type="PROSITE" id="PS50879">
    <property type="entry name" value="RNASE_H_1"/>
    <property type="match status" value="1"/>
</dbReference>
<dbReference type="Gene3D" id="3.30.420.10">
    <property type="entry name" value="Ribonuclease H-like superfamily/Ribonuclease H"/>
    <property type="match status" value="2"/>
</dbReference>
<dbReference type="PANTHER" id="PTHR48475:SF2">
    <property type="entry name" value="RIBONUCLEASE H"/>
    <property type="match status" value="1"/>
</dbReference>
<proteinExistence type="predicted"/>
<dbReference type="Gene3D" id="2.40.70.10">
    <property type="entry name" value="Acid Proteases"/>
    <property type="match status" value="1"/>
</dbReference>
<evidence type="ECO:0000313" key="5">
    <source>
        <dbReference type="EMBL" id="SPD01696.1"/>
    </source>
</evidence>
<dbReference type="SUPFAM" id="SSF50630">
    <property type="entry name" value="Acid proteases"/>
    <property type="match status" value="1"/>
</dbReference>
<dbReference type="InterPro" id="IPR036397">
    <property type="entry name" value="RNaseH_sf"/>
</dbReference>
<dbReference type="InterPro" id="IPR012337">
    <property type="entry name" value="RNaseH-like_sf"/>
</dbReference>
<dbReference type="Pfam" id="PF03732">
    <property type="entry name" value="Retrotrans_gag"/>
    <property type="match status" value="1"/>
</dbReference>
<dbReference type="CDD" id="cd00303">
    <property type="entry name" value="retropepsin_like"/>
    <property type="match status" value="1"/>
</dbReference>
<keyword evidence="1" id="KW-0175">Coiled coil</keyword>
<dbReference type="InterPro" id="IPR043502">
    <property type="entry name" value="DNA/RNA_pol_sf"/>
</dbReference>
<dbReference type="CDD" id="cd09279">
    <property type="entry name" value="RNase_HI_like"/>
    <property type="match status" value="1"/>
</dbReference>